<dbReference type="SMART" id="SM00014">
    <property type="entry name" value="acidPPc"/>
    <property type="match status" value="1"/>
</dbReference>
<dbReference type="PRINTS" id="PR00483">
    <property type="entry name" value="BACPHPHTASE"/>
</dbReference>
<dbReference type="InterPro" id="IPR000326">
    <property type="entry name" value="PAP2/HPO"/>
</dbReference>
<dbReference type="SUPFAM" id="SSF51126">
    <property type="entry name" value="Pectin lyase-like"/>
    <property type="match status" value="2"/>
</dbReference>
<evidence type="ECO:0000256" key="2">
    <source>
        <dbReference type="SAM" id="SignalP"/>
    </source>
</evidence>
<reference evidence="4 5" key="1">
    <citation type="journal article" date="2023" name="PLoS ONE">
        <title>Complete genome assembly of Hawai'i environmental nontuberculous mycobacteria reveals unexpected co-isolation with methylobacteria.</title>
        <authorList>
            <person name="Hendrix J."/>
            <person name="Epperson L.E."/>
            <person name="Tong E.I."/>
            <person name="Chan Y.L."/>
            <person name="Hasan N.A."/>
            <person name="Dawrs S.N."/>
            <person name="Norton G.J."/>
            <person name="Virdi R."/>
            <person name="Crooks J.L."/>
            <person name="Chan E.D."/>
            <person name="Honda J.R."/>
            <person name="Strong M."/>
        </authorList>
    </citation>
    <scope>NUCLEOTIDE SEQUENCE [LARGE SCALE GENOMIC DNA]</scope>
    <source>
        <strain evidence="4 5">NJH_HI04-1</strain>
    </source>
</reference>
<feature type="domain" description="Autotransporter" evidence="3">
    <location>
        <begin position="909"/>
        <end position="1195"/>
    </location>
</feature>
<dbReference type="Proteomes" id="UP001407347">
    <property type="component" value="Unassembled WGS sequence"/>
</dbReference>
<dbReference type="Pfam" id="PF03797">
    <property type="entry name" value="Autotransporter"/>
    <property type="match status" value="1"/>
</dbReference>
<accession>A0ABV0A0F0</accession>
<dbReference type="Gene3D" id="1.20.144.10">
    <property type="entry name" value="Phosphatidic acid phosphatase type 2/haloperoxidase"/>
    <property type="match status" value="1"/>
</dbReference>
<evidence type="ECO:0000313" key="5">
    <source>
        <dbReference type="Proteomes" id="UP001407347"/>
    </source>
</evidence>
<gene>
    <name evidence="4" type="ORF">PUR29_27400</name>
</gene>
<keyword evidence="1 2" id="KW-0732">Signal</keyword>
<dbReference type="SMART" id="SM00869">
    <property type="entry name" value="Autotransporter"/>
    <property type="match status" value="1"/>
</dbReference>
<feature type="chain" id="PRO_5045492866" evidence="2">
    <location>
        <begin position="23"/>
        <end position="1195"/>
    </location>
</feature>
<evidence type="ECO:0000259" key="3">
    <source>
        <dbReference type="PROSITE" id="PS51208"/>
    </source>
</evidence>
<dbReference type="InterPro" id="IPR011050">
    <property type="entry name" value="Pectin_lyase_fold/virulence"/>
</dbReference>
<comment type="caution">
    <text evidence="4">The sequence shown here is derived from an EMBL/GenBank/DDBJ whole genome shotgun (WGS) entry which is preliminary data.</text>
</comment>
<dbReference type="InterPro" id="IPR013425">
    <property type="entry name" value="Autotrns_rpt"/>
</dbReference>
<dbReference type="NCBIfam" id="TIGR01414">
    <property type="entry name" value="autotrans_barl"/>
    <property type="match status" value="1"/>
</dbReference>
<protein>
    <submittedName>
        <fullName evidence="4">Autotransporter domain-containing protein</fullName>
    </submittedName>
</protein>
<dbReference type="NCBIfam" id="TIGR02601">
    <property type="entry name" value="autotrns_rpt"/>
    <property type="match status" value="2"/>
</dbReference>
<dbReference type="Pfam" id="PF12951">
    <property type="entry name" value="PATR"/>
    <property type="match status" value="2"/>
</dbReference>
<keyword evidence="5" id="KW-1185">Reference proteome</keyword>
<proteinExistence type="predicted"/>
<sequence length="1195" mass="121267">MRPTLNAALLAATCLFPIDAWAQGVPTSPPVGFANSTSVNPGTVMNRVLDSYTGLVTGNPAVLTQNYQTVVAMTRARTDAQTLAAIHDDRTGQAYSILNGLGPLTSAYLTGAGASFSGTTPTSLTPTTYVATTLADYAANIRTGNDANAGSRTFGNGTATPLAAAVAFIDDVARASGSTEPAKRIFARYQGANPAIDPLDPRFANYSATTNKAGLSTRDTAALVVPTYLANFSVPAVYGTADRWVRGFTVTQGMIDANGGRPLTVPNVGTFSGSVFTAATFGVGDYVPGIGTSPRPYRVSTDVNVPTLLQPIINSTNPYADGAYPSGHTNSGSMQALATAFLVPERAQQLLTRASELGYNRILAGMHSPADVIGGRMESTAIVATNIYGALYDASGNRVDWTNPANTTAYGVYQAYRQTQSYLASACGASSVAACLNAASGSRDAFGNAAQNKADYTARLTYGFQPTGPVMPMTTADVPLQAQVLLLTRFPYLTDAQRTEVLASTGLPSGTPLLSGNTYDGWGRLNLYAAFDGYGAFSRAVTVTMDAAQGGTPAFDTWRNDISGQGSLTKAGSGTLVLTGTNSYAGGTTVAGGTLVGHAGAFGSGAIRNDASLVLDQAGDATMANAVSGTGTLAKINAGTLTLTGQSGFTGATAVLGGALAVNGSLAGSTVTVGAGARLGGTGTVGGVAAQSGATIAPGNSLGTLTVAGNASFAAGSTFQVETDAGGQSDRLAATGTATIQGGTVRVLAQNGTYAPRTGYTILSAAGGVSGTFAGVSSNLAFLTPTLRYQPAQVDLTLTRNDVAFATIAQSRNQAAVATAIQGAGAGAGLYDRTVGLTTPEAVAAFQALTGDVHASSVSAAYETAFFVREAILDRLRRAGDGTRDYGNLPATYTADLPGRAAPVPVRVLDPRVFGLWGQGFGSFGQARTDGNAVTLNRDTAGFVLGADVRLESGIRLGVAGGYTRTNLDVSGQTASGSIESGFGGVYGGYEAGPFALRLGAVYADNGLRLRRSVIVPGISETESARYGGSTVQGFGEIGYRIALGAGLPGRSAPLSYIEPFVGGAYVGIDRDRFAETGGVAALSGASRLSEIPTLTAGVRGQTEVDPGLGAPVSLHGLVGYRRAFGDVIPTALLAFGTGPSFVTAGIPITRDALVASAGVDLRVSAAATLGVSYTGQVGARAEDHAVKGSFTYRF</sequence>
<dbReference type="InterPro" id="IPR005546">
    <property type="entry name" value="Autotransporte_beta"/>
</dbReference>
<dbReference type="PROSITE" id="PS51208">
    <property type="entry name" value="AUTOTRANSPORTER"/>
    <property type="match status" value="1"/>
</dbReference>
<dbReference type="InterPro" id="IPR001011">
    <property type="entry name" value="Acid_Pase_classA_bac"/>
</dbReference>
<dbReference type="SUPFAM" id="SSF103515">
    <property type="entry name" value="Autotransporter"/>
    <property type="match status" value="1"/>
</dbReference>
<dbReference type="InterPro" id="IPR006315">
    <property type="entry name" value="OM_autotransptr_brl_dom"/>
</dbReference>
<dbReference type="RefSeq" id="WP_346013341.1">
    <property type="nucleotide sequence ID" value="NZ_JAQYXP010000004.1"/>
</dbReference>
<dbReference type="InterPro" id="IPR036709">
    <property type="entry name" value="Autotransporte_beta_dom_sf"/>
</dbReference>
<dbReference type="InterPro" id="IPR036938">
    <property type="entry name" value="PAP2/HPO_sf"/>
</dbReference>
<dbReference type="Pfam" id="PF01569">
    <property type="entry name" value="PAP2"/>
    <property type="match status" value="1"/>
</dbReference>
<dbReference type="Gene3D" id="2.40.128.130">
    <property type="entry name" value="Autotransporter beta-domain"/>
    <property type="match status" value="1"/>
</dbReference>
<dbReference type="EMBL" id="JAQYXP010000004">
    <property type="protein sequence ID" value="MEN3237238.1"/>
    <property type="molecule type" value="Genomic_DNA"/>
</dbReference>
<organism evidence="4 5">
    <name type="scientific">Methylobacterium ajmalii</name>
    <dbReference type="NCBI Taxonomy" id="2738439"/>
    <lineage>
        <taxon>Bacteria</taxon>
        <taxon>Pseudomonadati</taxon>
        <taxon>Pseudomonadota</taxon>
        <taxon>Alphaproteobacteria</taxon>
        <taxon>Hyphomicrobiales</taxon>
        <taxon>Methylobacteriaceae</taxon>
        <taxon>Methylobacterium</taxon>
    </lineage>
</organism>
<feature type="signal peptide" evidence="2">
    <location>
        <begin position="1"/>
        <end position="22"/>
    </location>
</feature>
<evidence type="ECO:0000313" key="4">
    <source>
        <dbReference type="EMBL" id="MEN3237238.1"/>
    </source>
</evidence>
<evidence type="ECO:0000256" key="1">
    <source>
        <dbReference type="ARBA" id="ARBA00022729"/>
    </source>
</evidence>
<name>A0ABV0A0F0_9HYPH</name>
<dbReference type="SUPFAM" id="SSF48317">
    <property type="entry name" value="Acid phosphatase/Vanadium-dependent haloperoxidase"/>
    <property type="match status" value="1"/>
</dbReference>